<sequence>MRPSRITVAGTSGSGKTTLARRISAVLGAPFTEMDGLYHGPGWVPRDAFVADVTALVAQDAWVTEWGYQAARPLVLERAEVLVWLDLPVWTVMRQVVTRTVRRSVRREVLWNGNVEGPLWRLLRRGDGNIVDWAWTTRHALDGLDRRLDDEAPHVVLVRLRSRAEVETWVETLADTLRQGRDPEQS</sequence>
<proteinExistence type="predicted"/>
<keyword evidence="2" id="KW-1185">Reference proteome</keyword>
<organism evidence="1 2">
    <name type="scientific">Sanguibacter antarcticus</name>
    <dbReference type="NCBI Taxonomy" id="372484"/>
    <lineage>
        <taxon>Bacteria</taxon>
        <taxon>Bacillati</taxon>
        <taxon>Actinomycetota</taxon>
        <taxon>Actinomycetes</taxon>
        <taxon>Micrococcales</taxon>
        <taxon>Sanguibacteraceae</taxon>
        <taxon>Sanguibacter</taxon>
    </lineage>
</organism>
<dbReference type="AlphaFoldDB" id="A0A2A9E966"/>
<dbReference type="GO" id="GO:0016301">
    <property type="term" value="F:kinase activity"/>
    <property type="evidence" value="ECO:0007669"/>
    <property type="project" value="UniProtKB-KW"/>
</dbReference>
<dbReference type="PANTHER" id="PTHR37816">
    <property type="entry name" value="YALI0E33011P"/>
    <property type="match status" value="1"/>
</dbReference>
<evidence type="ECO:0000313" key="1">
    <source>
        <dbReference type="EMBL" id="PFG34779.1"/>
    </source>
</evidence>
<keyword evidence="1" id="KW-0418">Kinase</keyword>
<dbReference type="EMBL" id="PDJG01000001">
    <property type="protein sequence ID" value="PFG34779.1"/>
    <property type="molecule type" value="Genomic_DNA"/>
</dbReference>
<dbReference type="InterPro" id="IPR052922">
    <property type="entry name" value="Cytidylate_Kinase-2"/>
</dbReference>
<comment type="caution">
    <text evidence="1">The sequence shown here is derived from an EMBL/GenBank/DDBJ whole genome shotgun (WGS) entry which is preliminary data.</text>
</comment>
<name>A0A2A9E966_9MICO</name>
<gene>
    <name evidence="1" type="ORF">ATL42_2702</name>
</gene>
<evidence type="ECO:0000313" key="2">
    <source>
        <dbReference type="Proteomes" id="UP000225548"/>
    </source>
</evidence>
<keyword evidence="1" id="KW-0808">Transferase</keyword>
<dbReference type="Gene3D" id="3.40.50.300">
    <property type="entry name" value="P-loop containing nucleotide triphosphate hydrolases"/>
    <property type="match status" value="1"/>
</dbReference>
<dbReference type="Proteomes" id="UP000225548">
    <property type="component" value="Unassembled WGS sequence"/>
</dbReference>
<accession>A0A2A9E966</accession>
<dbReference type="SUPFAM" id="SSF52540">
    <property type="entry name" value="P-loop containing nucleoside triphosphate hydrolases"/>
    <property type="match status" value="1"/>
</dbReference>
<dbReference type="PANTHER" id="PTHR37816:SF1">
    <property type="entry name" value="TOXIN"/>
    <property type="match status" value="1"/>
</dbReference>
<protein>
    <submittedName>
        <fullName evidence="1">Adenylate kinase family enzyme</fullName>
    </submittedName>
</protein>
<reference evidence="1 2" key="1">
    <citation type="submission" date="2017-10" db="EMBL/GenBank/DDBJ databases">
        <title>Sequencing the genomes of 1000 actinobacteria strains.</title>
        <authorList>
            <person name="Klenk H.-P."/>
        </authorList>
    </citation>
    <scope>NUCLEOTIDE SEQUENCE [LARGE SCALE GENOMIC DNA]</scope>
    <source>
        <strain evidence="1 2">DSM 18966</strain>
    </source>
</reference>
<dbReference type="InterPro" id="IPR027417">
    <property type="entry name" value="P-loop_NTPase"/>
</dbReference>